<keyword evidence="6 8" id="KW-0961">Cell wall biogenesis/degradation</keyword>
<feature type="active site" description="Proton donor/acceptor" evidence="8">
    <location>
        <position position="75"/>
    </location>
</feature>
<sequence length="297" mass="32369">MVQPSFPIGVFDSGLGGLTVARALSEYMPYESIWYVGDTKRCPYGVRNQAEVKNFALQIGKWLAKHDVKLMVIACNTATAAAFHALQEQLPLPVIGVIEPGASAACRVSRSRNIGVLATQGTVTSNSYAQALHDLDATIKVTQCATPRFVQTVESELARTNHLYQGWKLNPEIFDTPEVHAMVREDISPLLDKDIDTVVLGCTHFPLLSAQIQAVLGEDVHLVNPADQTAREVKQTLEQLGMLASPSDVIRGVHAEPAYRFATTSDNITSFAVAGTFVFGHDLDSVEHIELSELENL</sequence>
<comment type="pathway">
    <text evidence="8">Cell wall biogenesis; peptidoglycan biosynthesis.</text>
</comment>
<evidence type="ECO:0000256" key="4">
    <source>
        <dbReference type="ARBA" id="ARBA00022984"/>
    </source>
</evidence>
<feature type="binding site" evidence="8">
    <location>
        <begin position="44"/>
        <end position="45"/>
    </location>
    <ligand>
        <name>substrate</name>
    </ligand>
</feature>
<dbReference type="GO" id="GO:0008360">
    <property type="term" value="P:regulation of cell shape"/>
    <property type="evidence" value="ECO:0007669"/>
    <property type="project" value="UniProtKB-KW"/>
</dbReference>
<feature type="binding site" evidence="8">
    <location>
        <begin position="76"/>
        <end position="77"/>
    </location>
    <ligand>
        <name>substrate</name>
    </ligand>
</feature>
<dbReference type="GO" id="GO:0009252">
    <property type="term" value="P:peptidoglycan biosynthetic process"/>
    <property type="evidence" value="ECO:0007669"/>
    <property type="project" value="UniProtKB-UniRule"/>
</dbReference>
<dbReference type="Pfam" id="PF01177">
    <property type="entry name" value="Asp_Glu_race"/>
    <property type="match status" value="1"/>
</dbReference>
<dbReference type="PANTHER" id="PTHR21198:SF2">
    <property type="entry name" value="GLUTAMATE RACEMASE"/>
    <property type="match status" value="1"/>
</dbReference>
<accession>A0AB38A6F8</accession>
<proteinExistence type="inferred from homology"/>
<keyword evidence="4 8" id="KW-0573">Peptidoglycan synthesis</keyword>
<dbReference type="PANTHER" id="PTHR21198">
    <property type="entry name" value="GLUTAMATE RACEMASE"/>
    <property type="match status" value="1"/>
</dbReference>
<evidence type="ECO:0000256" key="3">
    <source>
        <dbReference type="ARBA" id="ARBA00022960"/>
    </source>
</evidence>
<dbReference type="SUPFAM" id="SSF53681">
    <property type="entry name" value="Aspartate/glutamate racemase"/>
    <property type="match status" value="2"/>
</dbReference>
<gene>
    <name evidence="8" type="primary">murI</name>
    <name evidence="9" type="ORF">SAMN04489746_0794</name>
</gene>
<protein>
    <recommendedName>
        <fullName evidence="7 8">Glutamate racemase</fullName>
        <ecNumber evidence="2 8">5.1.1.3</ecNumber>
    </recommendedName>
</protein>
<evidence type="ECO:0000313" key="10">
    <source>
        <dbReference type="Proteomes" id="UP000183687"/>
    </source>
</evidence>
<feature type="active site" description="Proton donor/acceptor" evidence="8">
    <location>
        <position position="202"/>
    </location>
</feature>
<reference evidence="9 10" key="1">
    <citation type="submission" date="2016-10" db="EMBL/GenBank/DDBJ databases">
        <authorList>
            <person name="Varghese N."/>
            <person name="Submissions S."/>
        </authorList>
    </citation>
    <scope>NUCLEOTIDE SEQUENCE [LARGE SCALE GENOMIC DNA]</scope>
    <source>
        <strain evidence="9 10">DSM 20586</strain>
    </source>
</reference>
<evidence type="ECO:0000256" key="6">
    <source>
        <dbReference type="ARBA" id="ARBA00023316"/>
    </source>
</evidence>
<comment type="similarity">
    <text evidence="8">Belongs to the aspartate/glutamate racemases family.</text>
</comment>
<dbReference type="InterPro" id="IPR018187">
    <property type="entry name" value="Asp/Glu_racemase_AS_1"/>
</dbReference>
<dbReference type="InterPro" id="IPR015942">
    <property type="entry name" value="Asp/Glu/hydantoin_racemase"/>
</dbReference>
<dbReference type="AlphaFoldDB" id="A0AB38A6F8"/>
<dbReference type="InterPro" id="IPR001920">
    <property type="entry name" value="Asp/Glu_race"/>
</dbReference>
<dbReference type="PROSITE" id="PS00923">
    <property type="entry name" value="ASP_GLU_RACEMASE_1"/>
    <property type="match status" value="1"/>
</dbReference>
<evidence type="ECO:0000256" key="7">
    <source>
        <dbReference type="ARBA" id="ARBA00070053"/>
    </source>
</evidence>
<evidence type="ECO:0000256" key="1">
    <source>
        <dbReference type="ARBA" id="ARBA00001602"/>
    </source>
</evidence>
<dbReference type="RefSeq" id="WP_002563112.1">
    <property type="nucleotide sequence ID" value="NZ_CALJSN010000007.1"/>
</dbReference>
<dbReference type="PROSITE" id="PS00924">
    <property type="entry name" value="ASP_GLU_RACEMASE_2"/>
    <property type="match status" value="1"/>
</dbReference>
<dbReference type="FunFam" id="3.40.50.1860:FF:000002">
    <property type="entry name" value="Glutamate racemase"/>
    <property type="match status" value="1"/>
</dbReference>
<dbReference type="HAMAP" id="MF_00258">
    <property type="entry name" value="Glu_racemase"/>
    <property type="match status" value="1"/>
</dbReference>
<dbReference type="NCBIfam" id="TIGR00067">
    <property type="entry name" value="glut_race"/>
    <property type="match status" value="1"/>
</dbReference>
<evidence type="ECO:0000256" key="8">
    <source>
        <dbReference type="HAMAP-Rule" id="MF_00258"/>
    </source>
</evidence>
<name>A0AB38A6F8_9ACTN</name>
<evidence type="ECO:0000256" key="2">
    <source>
        <dbReference type="ARBA" id="ARBA00013090"/>
    </source>
</evidence>
<dbReference type="GO" id="GO:0071555">
    <property type="term" value="P:cell wall organization"/>
    <property type="evidence" value="ECO:0007669"/>
    <property type="project" value="UniProtKB-KW"/>
</dbReference>
<evidence type="ECO:0000256" key="5">
    <source>
        <dbReference type="ARBA" id="ARBA00023235"/>
    </source>
</evidence>
<dbReference type="GO" id="GO:0008881">
    <property type="term" value="F:glutamate racemase activity"/>
    <property type="evidence" value="ECO:0007669"/>
    <property type="project" value="UniProtKB-UniRule"/>
</dbReference>
<evidence type="ECO:0000313" key="9">
    <source>
        <dbReference type="EMBL" id="SEB64314.1"/>
    </source>
</evidence>
<comment type="catalytic activity">
    <reaction evidence="1 8">
        <text>L-glutamate = D-glutamate</text>
        <dbReference type="Rhea" id="RHEA:12813"/>
        <dbReference type="ChEBI" id="CHEBI:29985"/>
        <dbReference type="ChEBI" id="CHEBI:29986"/>
        <dbReference type="EC" id="5.1.1.3"/>
    </reaction>
</comment>
<keyword evidence="3 8" id="KW-0133">Cell shape</keyword>
<dbReference type="InterPro" id="IPR033134">
    <property type="entry name" value="Asp/Glu_racemase_AS_2"/>
</dbReference>
<dbReference type="InterPro" id="IPR004391">
    <property type="entry name" value="Glu_race"/>
</dbReference>
<organism evidence="9 10">
    <name type="scientific">Atopobium minutum</name>
    <dbReference type="NCBI Taxonomy" id="1381"/>
    <lineage>
        <taxon>Bacteria</taxon>
        <taxon>Bacillati</taxon>
        <taxon>Actinomycetota</taxon>
        <taxon>Coriobacteriia</taxon>
        <taxon>Coriobacteriales</taxon>
        <taxon>Atopobiaceae</taxon>
        <taxon>Atopobium</taxon>
    </lineage>
</organism>
<dbReference type="EC" id="5.1.1.3" evidence="2 8"/>
<keyword evidence="5 8" id="KW-0413">Isomerase</keyword>
<dbReference type="Gene3D" id="3.40.50.1860">
    <property type="match status" value="2"/>
</dbReference>
<feature type="binding site" evidence="8">
    <location>
        <begin position="203"/>
        <end position="204"/>
    </location>
    <ligand>
        <name>substrate</name>
    </ligand>
</feature>
<comment type="function">
    <text evidence="8">Provides the (R)-glutamate required for cell wall biosynthesis.</text>
</comment>
<feature type="binding site" evidence="8">
    <location>
        <begin position="12"/>
        <end position="13"/>
    </location>
    <ligand>
        <name>substrate</name>
    </ligand>
</feature>
<dbReference type="Proteomes" id="UP000183687">
    <property type="component" value="Unassembled WGS sequence"/>
</dbReference>
<comment type="caution">
    <text evidence="9">The sequence shown here is derived from an EMBL/GenBank/DDBJ whole genome shotgun (WGS) entry which is preliminary data.</text>
</comment>
<dbReference type="EMBL" id="FNSH01000001">
    <property type="protein sequence ID" value="SEB64314.1"/>
    <property type="molecule type" value="Genomic_DNA"/>
</dbReference>